<accession>A0A645HTF3</accession>
<comment type="caution">
    <text evidence="1">The sequence shown here is derived from an EMBL/GenBank/DDBJ whole genome shotgun (WGS) entry which is preliminary data.</text>
</comment>
<evidence type="ECO:0000313" key="1">
    <source>
        <dbReference type="EMBL" id="MPN42321.1"/>
    </source>
</evidence>
<dbReference type="SUPFAM" id="SSF53187">
    <property type="entry name" value="Zn-dependent exopeptidases"/>
    <property type="match status" value="1"/>
</dbReference>
<keyword evidence="1" id="KW-0378">Hydrolase</keyword>
<sequence length="92" mass="9535">MGSTDVGDVSYIAPTSMLSAATWPLATPAHSWQAASASGSSLGMKGMLLAAKVLAGAAFDLMSDGGSLVEEAQTEFKKLELDAYKPLYKALH</sequence>
<proteinExistence type="predicted"/>
<dbReference type="GO" id="GO:0016787">
    <property type="term" value="F:hydrolase activity"/>
    <property type="evidence" value="ECO:0007669"/>
    <property type="project" value="UniProtKB-KW"/>
</dbReference>
<name>A0A645HTF3_9ZZZZ</name>
<protein>
    <submittedName>
        <fullName evidence="1">p-aminobenzoyl-glutamate hydrolase subunit B</fullName>
        <ecNumber evidence="1">3.5.1.-</ecNumber>
    </submittedName>
</protein>
<dbReference type="EC" id="3.5.1.-" evidence="1"/>
<gene>
    <name evidence="1" type="primary">abgB_29</name>
    <name evidence="1" type="ORF">SDC9_189878</name>
</gene>
<organism evidence="1">
    <name type="scientific">bioreactor metagenome</name>
    <dbReference type="NCBI Taxonomy" id="1076179"/>
    <lineage>
        <taxon>unclassified sequences</taxon>
        <taxon>metagenomes</taxon>
        <taxon>ecological metagenomes</taxon>
    </lineage>
</organism>
<dbReference type="AlphaFoldDB" id="A0A645HTF3"/>
<dbReference type="Gene3D" id="3.40.630.10">
    <property type="entry name" value="Zn peptidases"/>
    <property type="match status" value="1"/>
</dbReference>
<reference evidence="1" key="1">
    <citation type="submission" date="2019-08" db="EMBL/GenBank/DDBJ databases">
        <authorList>
            <person name="Kucharzyk K."/>
            <person name="Murdoch R.W."/>
            <person name="Higgins S."/>
            <person name="Loffler F."/>
        </authorList>
    </citation>
    <scope>NUCLEOTIDE SEQUENCE</scope>
</reference>
<dbReference type="EMBL" id="VSSQ01099983">
    <property type="protein sequence ID" value="MPN42321.1"/>
    <property type="molecule type" value="Genomic_DNA"/>
</dbReference>